<dbReference type="InterPro" id="IPR027785">
    <property type="entry name" value="UvrD-like_helicase_C"/>
</dbReference>
<comment type="caution">
    <text evidence="8">The sequence shown here is derived from an EMBL/GenBank/DDBJ whole genome shotgun (WGS) entry which is preliminary data.</text>
</comment>
<dbReference type="SUPFAM" id="SSF52540">
    <property type="entry name" value="P-loop containing nucleoside triphosphate hydrolases"/>
    <property type="match status" value="1"/>
</dbReference>
<dbReference type="Pfam" id="PF13245">
    <property type="entry name" value="AAA_19"/>
    <property type="match status" value="1"/>
</dbReference>
<evidence type="ECO:0000256" key="4">
    <source>
        <dbReference type="ARBA" id="ARBA00022840"/>
    </source>
</evidence>
<proteinExistence type="predicted"/>
<reference evidence="8 9" key="1">
    <citation type="submission" date="2021-06" db="EMBL/GenBank/DDBJ databases">
        <title>Actinoplanes lichenicola sp. nov., and Actinoplanes ovalisporus sp. nov., isolated from lichen in Thailand.</title>
        <authorList>
            <person name="Saeng-In P."/>
            <person name="Kanchanasin P."/>
            <person name="Yuki M."/>
            <person name="Kudo T."/>
            <person name="Ohkuma M."/>
            <person name="Phongsopitanun W."/>
            <person name="Tanasupawat S."/>
        </authorList>
    </citation>
    <scope>NUCLEOTIDE SEQUENCE [LARGE SCALE GENOMIC DNA]</scope>
    <source>
        <strain evidence="8 9">NBRC 110975</strain>
    </source>
</reference>
<dbReference type="InterPro" id="IPR014016">
    <property type="entry name" value="UvrD-like_ATP-bd"/>
</dbReference>
<keyword evidence="2 5" id="KW-0378">Hydrolase</keyword>
<feature type="region of interest" description="Disordered" evidence="6">
    <location>
        <begin position="1"/>
        <end position="49"/>
    </location>
</feature>
<evidence type="ECO:0000259" key="7">
    <source>
        <dbReference type="PROSITE" id="PS51198"/>
    </source>
</evidence>
<dbReference type="Pfam" id="PF13538">
    <property type="entry name" value="UvrD_C_2"/>
    <property type="match status" value="1"/>
</dbReference>
<feature type="domain" description="UvrD-like helicase ATP-binding" evidence="7">
    <location>
        <begin position="68"/>
        <end position="395"/>
    </location>
</feature>
<dbReference type="PANTHER" id="PTHR11070">
    <property type="entry name" value="UVRD / RECB / PCRA DNA HELICASE FAMILY MEMBER"/>
    <property type="match status" value="1"/>
</dbReference>
<evidence type="ECO:0000313" key="9">
    <source>
        <dbReference type="Proteomes" id="UP001519654"/>
    </source>
</evidence>
<dbReference type="Proteomes" id="UP001519654">
    <property type="component" value="Unassembled WGS sequence"/>
</dbReference>
<name>A0ABS5YSL7_9ACTN</name>
<accession>A0ABS5YSL7</accession>
<evidence type="ECO:0000256" key="6">
    <source>
        <dbReference type="SAM" id="MobiDB-lite"/>
    </source>
</evidence>
<sequence length="648" mass="68366">MLPAGEPVLSPAPDPELFAGLTAAGPDGAALDGAGADGGERPAGPPEDPLLAEMTRAGAGEGPDVAATIRAEQDELIRTTPESVLIIQGGPGTGKTDTALRRVAWLLTETALGVDAEVLVVGPSAAFAQRTRALLDAWGCAGVEHSSVDGLLPKAATGRPESPHVTRLKGEARMAALLGRAIEKRRERQGRVPALIVVRGKVVTLDPAMIQRVITTAKASEATPGDRRRLLRAALVAGTEDPRLILEAADQLADRLWPEFDAATFLAELFGSRALLAEAAGGEFTDRETNALYRGDAEDPPFSDADLPLLDEAEHLSGQEPRTYAHVVVDEAPDLSPMQLRAISRRSSNGSLTVVGDMAQSTGPWARDDWHDVLAHLPSAMPHVHRELRFGYRVPRQIFELAAELLPSAAPSVQPPTTVRDGPADPMVAPVEPAERAAVVVAAAADHAADGRSVAIVCPPRCRDEIETLLRAEELPWRSAPGDERSPAITLLGPHEAKGLEFDAAIVVEPGFIVDDDPRGHRLLYIALTRATGFLHLVGAPEDLPFVPSGPAFEPDDVTPLATPADIAVSADIVAPVDIVAPTDIVAPAVGEPPSPLPPAPPVTLDPEVQERIDLVAQALAETLLSNLTPELWPIALDRLIELISPDS</sequence>
<dbReference type="InterPro" id="IPR027417">
    <property type="entry name" value="P-loop_NTPase"/>
</dbReference>
<dbReference type="InterPro" id="IPR000212">
    <property type="entry name" value="DNA_helicase_UvrD/REP"/>
</dbReference>
<feature type="binding site" evidence="5">
    <location>
        <begin position="89"/>
        <end position="96"/>
    </location>
    <ligand>
        <name>ATP</name>
        <dbReference type="ChEBI" id="CHEBI:30616"/>
    </ligand>
</feature>
<dbReference type="Gene3D" id="3.40.50.300">
    <property type="entry name" value="P-loop containing nucleotide triphosphate hydrolases"/>
    <property type="match status" value="2"/>
</dbReference>
<dbReference type="PROSITE" id="PS51198">
    <property type="entry name" value="UVRD_HELICASE_ATP_BIND"/>
    <property type="match status" value="1"/>
</dbReference>
<evidence type="ECO:0000256" key="5">
    <source>
        <dbReference type="PROSITE-ProRule" id="PRU00560"/>
    </source>
</evidence>
<keyword evidence="9" id="KW-1185">Reference proteome</keyword>
<dbReference type="RefSeq" id="WP_215789989.1">
    <property type="nucleotide sequence ID" value="NZ_JAHKKG010000007.1"/>
</dbReference>
<evidence type="ECO:0000256" key="3">
    <source>
        <dbReference type="ARBA" id="ARBA00022806"/>
    </source>
</evidence>
<dbReference type="PANTHER" id="PTHR11070:SF45">
    <property type="entry name" value="DNA 3'-5' HELICASE"/>
    <property type="match status" value="1"/>
</dbReference>
<keyword evidence="3 5" id="KW-0347">Helicase</keyword>
<keyword evidence="4 5" id="KW-0067">ATP-binding</keyword>
<gene>
    <name evidence="8" type="ORF">KOI35_23305</name>
</gene>
<keyword evidence="1 5" id="KW-0547">Nucleotide-binding</keyword>
<dbReference type="EMBL" id="JAHKKG010000007">
    <property type="protein sequence ID" value="MBU2666437.1"/>
    <property type="molecule type" value="Genomic_DNA"/>
</dbReference>
<evidence type="ECO:0000313" key="8">
    <source>
        <dbReference type="EMBL" id="MBU2666437.1"/>
    </source>
</evidence>
<feature type="compositionally biased region" description="Low complexity" evidence="6">
    <location>
        <begin position="19"/>
        <end position="34"/>
    </location>
</feature>
<evidence type="ECO:0000256" key="1">
    <source>
        <dbReference type="ARBA" id="ARBA00022741"/>
    </source>
</evidence>
<evidence type="ECO:0000256" key="2">
    <source>
        <dbReference type="ARBA" id="ARBA00022801"/>
    </source>
</evidence>
<organism evidence="8 9">
    <name type="scientific">Paractinoplanes bogorensis</name>
    <dbReference type="NCBI Taxonomy" id="1610840"/>
    <lineage>
        <taxon>Bacteria</taxon>
        <taxon>Bacillati</taxon>
        <taxon>Actinomycetota</taxon>
        <taxon>Actinomycetes</taxon>
        <taxon>Micromonosporales</taxon>
        <taxon>Micromonosporaceae</taxon>
        <taxon>Paractinoplanes</taxon>
    </lineage>
</organism>
<protein>
    <submittedName>
        <fullName evidence="8">AAA family ATPase</fullName>
    </submittedName>
</protein>